<dbReference type="InterPro" id="IPR019004">
    <property type="entry name" value="YqeY/Aim41"/>
</dbReference>
<gene>
    <name evidence="1" type="ORF">CATYP_01290</name>
</gene>
<dbReference type="EMBL" id="CP008944">
    <property type="protein sequence ID" value="AIG63538.1"/>
    <property type="molecule type" value="Genomic_DNA"/>
</dbReference>
<dbReference type="RefSeq" id="WP_038604221.1">
    <property type="nucleotide sequence ID" value="NZ_CP008944.1"/>
</dbReference>
<evidence type="ECO:0000313" key="2">
    <source>
        <dbReference type="Proteomes" id="UP000028504"/>
    </source>
</evidence>
<dbReference type="PANTHER" id="PTHR28055:SF1">
    <property type="entry name" value="ALTERED INHERITANCE OF MITOCHONDRIA PROTEIN 41, MITOCHONDRIAL"/>
    <property type="match status" value="1"/>
</dbReference>
<reference evidence="1 2" key="1">
    <citation type="submission" date="2014-07" db="EMBL/GenBank/DDBJ databases">
        <title>Complete genome sequence of Corynebacterium atypicum DSM 44849: identifiction of the mycolic acid biosynthesis genes.</title>
        <authorList>
            <person name="Tippelt A."/>
            <person name="Mollmann S."/>
            <person name="Albersmeier A."/>
            <person name="Jaenicke S."/>
            <person name="Ruckert C."/>
            <person name="Tauch A."/>
        </authorList>
    </citation>
    <scope>NUCLEOTIDE SEQUENCE [LARGE SCALE GENOMIC DNA]</scope>
    <source>
        <strain evidence="1 2">R2070</strain>
    </source>
</reference>
<organism evidence="1 2">
    <name type="scientific">Corynebacterium atypicum</name>
    <dbReference type="NCBI Taxonomy" id="191610"/>
    <lineage>
        <taxon>Bacteria</taxon>
        <taxon>Bacillati</taxon>
        <taxon>Actinomycetota</taxon>
        <taxon>Actinomycetes</taxon>
        <taxon>Mycobacteriales</taxon>
        <taxon>Corynebacteriaceae</taxon>
        <taxon>Corynebacterium</taxon>
    </lineage>
</organism>
<evidence type="ECO:0000313" key="1">
    <source>
        <dbReference type="EMBL" id="AIG63538.1"/>
    </source>
</evidence>
<dbReference type="Gene3D" id="1.10.1510.10">
    <property type="entry name" value="Uncharacterised protein YqeY/AIM41 PF09424, N-terminal domain"/>
    <property type="match status" value="1"/>
</dbReference>
<dbReference type="SUPFAM" id="SSF89095">
    <property type="entry name" value="GatB/YqeY motif"/>
    <property type="match status" value="1"/>
</dbReference>
<dbReference type="Pfam" id="PF09424">
    <property type="entry name" value="YqeY"/>
    <property type="match status" value="1"/>
</dbReference>
<dbReference type="PANTHER" id="PTHR28055">
    <property type="entry name" value="ALTERED INHERITANCE OF MITOCHONDRIA PROTEIN 41, MITOCHONDRIAL"/>
    <property type="match status" value="1"/>
</dbReference>
<dbReference type="InterPro" id="IPR003789">
    <property type="entry name" value="Asn/Gln_tRNA_amidoTrase-B-like"/>
</dbReference>
<name>A0ABM5QLC7_9CORY</name>
<dbReference type="Proteomes" id="UP000028504">
    <property type="component" value="Chromosome"/>
</dbReference>
<dbReference type="InterPro" id="IPR023168">
    <property type="entry name" value="GatB_Yqey_C_2"/>
</dbReference>
<protein>
    <submittedName>
        <fullName evidence="1">Glutamyl-tRNA amidotransferase</fullName>
    </submittedName>
</protein>
<accession>A0ABM5QLC7</accession>
<sequence>MSELKAKIRADLKDSMKAKDKERTGAIRMLLSALQEEETKGAKHELDDAAVLKVIAREVKKRRDSAQVYADNGRDDLAAVELAEVEVLSGYQPEQLSDEELEELVNSVVGEIAADADAAPSMKQMGQVMKLAQSRAAGRVDGKRLSTAVKATLQG</sequence>
<dbReference type="InterPro" id="IPR042184">
    <property type="entry name" value="YqeY/Aim41_N"/>
</dbReference>
<dbReference type="Gene3D" id="1.10.10.410">
    <property type="match status" value="1"/>
</dbReference>
<keyword evidence="2" id="KW-1185">Reference proteome</keyword>
<proteinExistence type="predicted"/>